<feature type="compositionally biased region" description="Basic and acidic residues" evidence="1">
    <location>
        <begin position="79"/>
        <end position="112"/>
    </location>
</feature>
<accession>A0A4U5MBU9</accession>
<dbReference type="EMBL" id="AZBU02000008">
    <property type="protein sequence ID" value="TKR66616.1"/>
    <property type="molecule type" value="Genomic_DNA"/>
</dbReference>
<reference evidence="2 3" key="2">
    <citation type="journal article" date="2019" name="G3 (Bethesda)">
        <title>Hybrid Assembly of the Genome of the Entomopathogenic Nematode Steinernema carpocapsae Identifies the X-Chromosome.</title>
        <authorList>
            <person name="Serra L."/>
            <person name="Macchietto M."/>
            <person name="Macias-Munoz A."/>
            <person name="McGill C.J."/>
            <person name="Rodriguez I.M."/>
            <person name="Rodriguez B."/>
            <person name="Murad R."/>
            <person name="Mortazavi A."/>
        </authorList>
    </citation>
    <scope>NUCLEOTIDE SEQUENCE [LARGE SCALE GENOMIC DNA]</scope>
    <source>
        <strain evidence="2 3">ALL</strain>
    </source>
</reference>
<sequence length="123" mass="13887">MVFLATLWDRGGACHSSLRILADRSVEFRNGPLVLLLVDSLNHRGSIPLLSFSSFQVSVVNCRPKSPPKPAESTVAESPKPESETPQKEPLKPEDEAKKKEEEEQYAYRREHGVTFVQKHKFV</sequence>
<keyword evidence="3" id="KW-1185">Reference proteome</keyword>
<protein>
    <submittedName>
        <fullName evidence="2">Uncharacterized protein</fullName>
    </submittedName>
</protein>
<evidence type="ECO:0000313" key="3">
    <source>
        <dbReference type="Proteomes" id="UP000298663"/>
    </source>
</evidence>
<dbReference type="AlphaFoldDB" id="A0A4U5MBU9"/>
<comment type="caution">
    <text evidence="2">The sequence shown here is derived from an EMBL/GenBank/DDBJ whole genome shotgun (WGS) entry which is preliminary data.</text>
</comment>
<evidence type="ECO:0000313" key="2">
    <source>
        <dbReference type="EMBL" id="TKR66616.1"/>
    </source>
</evidence>
<name>A0A4U5MBU9_STECR</name>
<feature type="region of interest" description="Disordered" evidence="1">
    <location>
        <begin position="63"/>
        <end position="112"/>
    </location>
</feature>
<organism evidence="2 3">
    <name type="scientific">Steinernema carpocapsae</name>
    <name type="common">Entomopathogenic nematode</name>
    <dbReference type="NCBI Taxonomy" id="34508"/>
    <lineage>
        <taxon>Eukaryota</taxon>
        <taxon>Metazoa</taxon>
        <taxon>Ecdysozoa</taxon>
        <taxon>Nematoda</taxon>
        <taxon>Chromadorea</taxon>
        <taxon>Rhabditida</taxon>
        <taxon>Tylenchina</taxon>
        <taxon>Panagrolaimomorpha</taxon>
        <taxon>Strongyloidoidea</taxon>
        <taxon>Steinernematidae</taxon>
        <taxon>Steinernema</taxon>
    </lineage>
</organism>
<dbReference type="Proteomes" id="UP000298663">
    <property type="component" value="Unassembled WGS sequence"/>
</dbReference>
<proteinExistence type="predicted"/>
<dbReference type="OrthoDB" id="5872528at2759"/>
<gene>
    <name evidence="2" type="ORF">L596_022886</name>
</gene>
<evidence type="ECO:0000256" key="1">
    <source>
        <dbReference type="SAM" id="MobiDB-lite"/>
    </source>
</evidence>
<reference evidence="2 3" key="1">
    <citation type="journal article" date="2015" name="Genome Biol.">
        <title>Comparative genomics of Steinernema reveals deeply conserved gene regulatory networks.</title>
        <authorList>
            <person name="Dillman A.R."/>
            <person name="Macchietto M."/>
            <person name="Porter C.F."/>
            <person name="Rogers A."/>
            <person name="Williams B."/>
            <person name="Antoshechkin I."/>
            <person name="Lee M.M."/>
            <person name="Goodwin Z."/>
            <person name="Lu X."/>
            <person name="Lewis E.E."/>
            <person name="Goodrich-Blair H."/>
            <person name="Stock S.P."/>
            <person name="Adams B.J."/>
            <person name="Sternberg P.W."/>
            <person name="Mortazavi A."/>
        </authorList>
    </citation>
    <scope>NUCLEOTIDE SEQUENCE [LARGE SCALE GENOMIC DNA]</scope>
    <source>
        <strain evidence="2 3">ALL</strain>
    </source>
</reference>